<dbReference type="Proteomes" id="UP000199558">
    <property type="component" value="Unassembled WGS sequence"/>
</dbReference>
<keyword evidence="6" id="KW-0408">Iron</keyword>
<dbReference type="GO" id="GO:0005737">
    <property type="term" value="C:cytoplasm"/>
    <property type="evidence" value="ECO:0007669"/>
    <property type="project" value="TreeGrafter"/>
</dbReference>
<evidence type="ECO:0000256" key="1">
    <source>
        <dbReference type="ARBA" id="ARBA00001954"/>
    </source>
</evidence>
<evidence type="ECO:0000259" key="7">
    <source>
        <dbReference type="Pfam" id="PF02668"/>
    </source>
</evidence>
<comment type="cofactor">
    <cofactor evidence="1">
        <name>Fe(2+)</name>
        <dbReference type="ChEBI" id="CHEBI:29033"/>
    </cofactor>
</comment>
<feature type="domain" description="TauD/TfdA-like" evidence="7">
    <location>
        <begin position="15"/>
        <end position="272"/>
    </location>
</feature>
<dbReference type="GO" id="GO:0046872">
    <property type="term" value="F:metal ion binding"/>
    <property type="evidence" value="ECO:0007669"/>
    <property type="project" value="UniProtKB-KW"/>
</dbReference>
<dbReference type="PANTHER" id="PTHR30468">
    <property type="entry name" value="ALPHA-KETOGLUTARATE-DEPENDENT SULFONATE DIOXYGENASE"/>
    <property type="match status" value="1"/>
</dbReference>
<dbReference type="AlphaFoldDB" id="A0A1A9BCJ9"/>
<organism evidence="8 9">
    <name type="scientific">Micromonospora sediminicola</name>
    <dbReference type="NCBI Taxonomy" id="946078"/>
    <lineage>
        <taxon>Bacteria</taxon>
        <taxon>Bacillati</taxon>
        <taxon>Actinomycetota</taxon>
        <taxon>Actinomycetes</taxon>
        <taxon>Micromonosporales</taxon>
        <taxon>Micromonosporaceae</taxon>
        <taxon>Micromonospora</taxon>
    </lineage>
</organism>
<reference evidence="9" key="1">
    <citation type="submission" date="2016-06" db="EMBL/GenBank/DDBJ databases">
        <authorList>
            <person name="Varghese N."/>
            <person name="Submissions Spin"/>
        </authorList>
    </citation>
    <scope>NUCLEOTIDE SEQUENCE [LARGE SCALE GENOMIC DNA]</scope>
    <source>
        <strain evidence="9">DSM 45794</strain>
    </source>
</reference>
<dbReference type="RefSeq" id="WP_091576577.1">
    <property type="nucleotide sequence ID" value="NZ_FLRH01000003.1"/>
</dbReference>
<keyword evidence="5" id="KW-0560">Oxidoreductase</keyword>
<evidence type="ECO:0000256" key="2">
    <source>
        <dbReference type="ARBA" id="ARBA00005896"/>
    </source>
</evidence>
<name>A0A1A9BCJ9_9ACTN</name>
<gene>
    <name evidence="8" type="ORF">GA0070622_4289</name>
</gene>
<dbReference type="SUPFAM" id="SSF51197">
    <property type="entry name" value="Clavaminate synthase-like"/>
    <property type="match status" value="1"/>
</dbReference>
<dbReference type="GO" id="GO:0016706">
    <property type="term" value="F:2-oxoglutarate-dependent dioxygenase activity"/>
    <property type="evidence" value="ECO:0007669"/>
    <property type="project" value="TreeGrafter"/>
</dbReference>
<keyword evidence="9" id="KW-1185">Reference proteome</keyword>
<dbReference type="OrthoDB" id="581608at2"/>
<evidence type="ECO:0000256" key="4">
    <source>
        <dbReference type="ARBA" id="ARBA00022964"/>
    </source>
</evidence>
<keyword evidence="4 8" id="KW-0223">Dioxygenase</keyword>
<dbReference type="Gene3D" id="3.60.130.10">
    <property type="entry name" value="Clavaminate synthase-like"/>
    <property type="match status" value="1"/>
</dbReference>
<evidence type="ECO:0000313" key="9">
    <source>
        <dbReference type="Proteomes" id="UP000199558"/>
    </source>
</evidence>
<comment type="similarity">
    <text evidence="2">Belongs to the TfdA dioxygenase family.</text>
</comment>
<dbReference type="Pfam" id="PF02668">
    <property type="entry name" value="TauD"/>
    <property type="match status" value="1"/>
</dbReference>
<proteinExistence type="inferred from homology"/>
<accession>A0A1A9BCJ9</accession>
<dbReference type="STRING" id="946078.GA0070622_4289"/>
<dbReference type="InterPro" id="IPR042098">
    <property type="entry name" value="TauD-like_sf"/>
</dbReference>
<evidence type="ECO:0000256" key="6">
    <source>
        <dbReference type="ARBA" id="ARBA00023004"/>
    </source>
</evidence>
<dbReference type="InterPro" id="IPR051323">
    <property type="entry name" value="AtsK-like"/>
</dbReference>
<evidence type="ECO:0000256" key="3">
    <source>
        <dbReference type="ARBA" id="ARBA00022723"/>
    </source>
</evidence>
<keyword evidence="3" id="KW-0479">Metal-binding</keyword>
<dbReference type="PANTHER" id="PTHR30468:SF5">
    <property type="entry name" value="ALPHA-KETOGLUTARATE-DEPENDENT SULFATE ESTER DIOXYGENASE"/>
    <property type="match status" value="1"/>
</dbReference>
<evidence type="ECO:0000256" key="5">
    <source>
        <dbReference type="ARBA" id="ARBA00023002"/>
    </source>
</evidence>
<dbReference type="EMBL" id="FLRH01000003">
    <property type="protein sequence ID" value="SBT67235.1"/>
    <property type="molecule type" value="Genomic_DNA"/>
</dbReference>
<protein>
    <submittedName>
        <fullName evidence="8">Taurine dioxygenase</fullName>
    </submittedName>
</protein>
<evidence type="ECO:0000313" key="8">
    <source>
        <dbReference type="EMBL" id="SBT67235.1"/>
    </source>
</evidence>
<sequence>MTQTIENPTATRVRIRQVAGNIGAEILDVDAGAQLSDEVIGELRQALLTHKVIFLRGQDLGYDQLVAFGKRFGTLTLGHPIYGGPEGKPLLREMDSRGEGTRANYWHADFTYMDNPPAFAFLHNVVCPEVGGDTIWANTGAAYRDLPEGLRTLADGLRVIHSNDSDFTDATYDGDVRTKYLKNRFAAEHPAVRVHPETGERCLLLGGFARAVNGYTPQAGRDLLRILTEYATKPEYTVRWKWQKGDLVIWDNQATLHYAIRDYTEHRRGERVTVAGPTTVGVDGAPAVTLQGNTSEFVAGTGM</sequence>
<dbReference type="InterPro" id="IPR003819">
    <property type="entry name" value="TauD/TfdA-like"/>
</dbReference>